<dbReference type="PANTHER" id="PTHR20898:SF0">
    <property type="entry name" value="DAEDALUS ON 3-RELATED"/>
    <property type="match status" value="1"/>
</dbReference>
<evidence type="ECO:0000313" key="3">
    <source>
        <dbReference type="Proteomes" id="UP000002282"/>
    </source>
</evidence>
<accession>A0A0R1DTM8</accession>
<proteinExistence type="predicted"/>
<name>A0A0R1DTM8_DROYA</name>
<dbReference type="SMART" id="SM00697">
    <property type="entry name" value="DM8"/>
    <property type="match status" value="1"/>
</dbReference>
<evidence type="ECO:0000256" key="1">
    <source>
        <dbReference type="SAM" id="Phobius"/>
    </source>
</evidence>
<reference evidence="2 3" key="2">
    <citation type="journal article" date="2007" name="PLoS Biol.">
        <title>Principles of genome evolution in the Drosophila melanogaster species group.</title>
        <authorList>
            <person name="Ranz J.M."/>
            <person name="Maurin D."/>
            <person name="Chan Y.S."/>
            <person name="von Grotthuss M."/>
            <person name="Hillier L.W."/>
            <person name="Roote J."/>
            <person name="Ashburner M."/>
            <person name="Bergman C.M."/>
        </authorList>
    </citation>
    <scope>NUCLEOTIDE SEQUENCE [LARGE SCALE GENOMIC DNA]</scope>
    <source>
        <strain evidence="3">Tai18E2 / Tucson 14021-0261.01</strain>
    </source>
</reference>
<protein>
    <submittedName>
        <fullName evidence="2">Uncharacterized protein</fullName>
    </submittedName>
</protein>
<keyword evidence="1" id="KW-1133">Transmembrane helix</keyword>
<dbReference type="Pfam" id="PF06477">
    <property type="entry name" value="DUF1091"/>
    <property type="match status" value="1"/>
</dbReference>
<feature type="transmembrane region" description="Helical" evidence="1">
    <location>
        <begin position="6"/>
        <end position="25"/>
    </location>
</feature>
<organism evidence="2 3">
    <name type="scientific">Drosophila yakuba</name>
    <name type="common">Fruit fly</name>
    <dbReference type="NCBI Taxonomy" id="7245"/>
    <lineage>
        <taxon>Eukaryota</taxon>
        <taxon>Metazoa</taxon>
        <taxon>Ecdysozoa</taxon>
        <taxon>Arthropoda</taxon>
        <taxon>Hexapoda</taxon>
        <taxon>Insecta</taxon>
        <taxon>Pterygota</taxon>
        <taxon>Neoptera</taxon>
        <taxon>Endopterygota</taxon>
        <taxon>Diptera</taxon>
        <taxon>Brachycera</taxon>
        <taxon>Muscomorpha</taxon>
        <taxon>Ephydroidea</taxon>
        <taxon>Drosophilidae</taxon>
        <taxon>Drosophila</taxon>
        <taxon>Sophophora</taxon>
    </lineage>
</organism>
<keyword evidence="3" id="KW-1185">Reference proteome</keyword>
<keyword evidence="1" id="KW-0472">Membrane</keyword>
<dbReference type="Proteomes" id="UP000002282">
    <property type="component" value="Chromosome 2L"/>
</dbReference>
<keyword evidence="1" id="KW-0812">Transmembrane</keyword>
<dbReference type="AlphaFoldDB" id="A0A0R1DTM8"/>
<gene>
    <name evidence="2" type="primary">Dyak\GE27769</name>
    <name evidence="2" type="synonym">GE27769</name>
    <name evidence="2" type="ORF">Dyak_GE27769</name>
</gene>
<dbReference type="KEGG" id="dya:Dyak_GE27769"/>
<dbReference type="PANTHER" id="PTHR20898">
    <property type="entry name" value="DAEDALUS ON 3-RELATED-RELATED"/>
    <property type="match status" value="1"/>
</dbReference>
<reference evidence="2 3" key="1">
    <citation type="journal article" date="2007" name="Nature">
        <title>Evolution of genes and genomes on the Drosophila phylogeny.</title>
        <authorList>
            <consortium name="Drosophila 12 Genomes Consortium"/>
            <person name="Clark A.G."/>
            <person name="Eisen M.B."/>
            <person name="Smith D.R."/>
            <person name="Bergman C.M."/>
            <person name="Oliver B."/>
            <person name="Markow T.A."/>
            <person name="Kaufman T.C."/>
            <person name="Kellis M."/>
            <person name="Gelbart W."/>
            <person name="Iyer V.N."/>
            <person name="Pollard D.A."/>
            <person name="Sackton T.B."/>
            <person name="Larracuente A.M."/>
            <person name="Singh N.D."/>
            <person name="Abad J.P."/>
            <person name="Abt D.N."/>
            <person name="Adryan B."/>
            <person name="Aguade M."/>
            <person name="Akashi H."/>
            <person name="Anderson W.W."/>
            <person name="Aquadro C.F."/>
            <person name="Ardell D.H."/>
            <person name="Arguello R."/>
            <person name="Artieri C.G."/>
            <person name="Barbash D.A."/>
            <person name="Barker D."/>
            <person name="Barsanti P."/>
            <person name="Batterham P."/>
            <person name="Batzoglou S."/>
            <person name="Begun D."/>
            <person name="Bhutkar A."/>
            <person name="Blanco E."/>
            <person name="Bosak S.A."/>
            <person name="Bradley R.K."/>
            <person name="Brand A.D."/>
            <person name="Brent M.R."/>
            <person name="Brooks A.N."/>
            <person name="Brown R.H."/>
            <person name="Butlin R.K."/>
            <person name="Caggese C."/>
            <person name="Calvi B.R."/>
            <person name="Bernardo de Carvalho A."/>
            <person name="Caspi A."/>
            <person name="Castrezana S."/>
            <person name="Celniker S.E."/>
            <person name="Chang J.L."/>
            <person name="Chapple C."/>
            <person name="Chatterji S."/>
            <person name="Chinwalla A."/>
            <person name="Civetta A."/>
            <person name="Clifton S.W."/>
            <person name="Comeron J.M."/>
            <person name="Costello J.C."/>
            <person name="Coyne J.A."/>
            <person name="Daub J."/>
            <person name="David R.G."/>
            <person name="Delcher A.L."/>
            <person name="Delehaunty K."/>
            <person name="Do C.B."/>
            <person name="Ebling H."/>
            <person name="Edwards K."/>
            <person name="Eickbush T."/>
            <person name="Evans J.D."/>
            <person name="Filipski A."/>
            <person name="Findeiss S."/>
            <person name="Freyhult E."/>
            <person name="Fulton L."/>
            <person name="Fulton R."/>
            <person name="Garcia A.C."/>
            <person name="Gardiner A."/>
            <person name="Garfield D.A."/>
            <person name="Garvin B.E."/>
            <person name="Gibson G."/>
            <person name="Gilbert D."/>
            <person name="Gnerre S."/>
            <person name="Godfrey J."/>
            <person name="Good R."/>
            <person name="Gotea V."/>
            <person name="Gravely B."/>
            <person name="Greenberg A.J."/>
            <person name="Griffiths-Jones S."/>
            <person name="Gross S."/>
            <person name="Guigo R."/>
            <person name="Gustafson E.A."/>
            <person name="Haerty W."/>
            <person name="Hahn M.W."/>
            <person name="Halligan D.L."/>
            <person name="Halpern A.L."/>
            <person name="Halter G.M."/>
            <person name="Han M.V."/>
            <person name="Heger A."/>
            <person name="Hillier L."/>
            <person name="Hinrichs A.S."/>
            <person name="Holmes I."/>
            <person name="Hoskins R.A."/>
            <person name="Hubisz M.J."/>
            <person name="Hultmark D."/>
            <person name="Huntley M.A."/>
            <person name="Jaffe D.B."/>
            <person name="Jagadeeshan S."/>
            <person name="Jeck W.R."/>
            <person name="Johnson J."/>
            <person name="Jones C.D."/>
            <person name="Jordan W.C."/>
            <person name="Karpen G.H."/>
            <person name="Kataoka E."/>
            <person name="Keightley P.D."/>
            <person name="Kheradpour P."/>
            <person name="Kirkness E.F."/>
            <person name="Koerich L.B."/>
            <person name="Kristiansen K."/>
            <person name="Kudrna D."/>
            <person name="Kulathinal R.J."/>
            <person name="Kumar S."/>
            <person name="Kwok R."/>
            <person name="Lander E."/>
            <person name="Langley C.H."/>
            <person name="Lapoint R."/>
            <person name="Lazzaro B.P."/>
            <person name="Lee S.J."/>
            <person name="Levesque L."/>
            <person name="Li R."/>
            <person name="Lin C.F."/>
            <person name="Lin M.F."/>
            <person name="Lindblad-Toh K."/>
            <person name="Llopart A."/>
            <person name="Long M."/>
            <person name="Low L."/>
            <person name="Lozovsky E."/>
            <person name="Lu J."/>
            <person name="Luo M."/>
            <person name="Machado C.A."/>
            <person name="Makalowski W."/>
            <person name="Marzo M."/>
            <person name="Matsuda M."/>
            <person name="Matzkin L."/>
            <person name="McAllister B."/>
            <person name="McBride C.S."/>
            <person name="McKernan B."/>
            <person name="McKernan K."/>
            <person name="Mendez-Lago M."/>
            <person name="Minx P."/>
            <person name="Mollenhauer M.U."/>
            <person name="Montooth K."/>
            <person name="Mount S.M."/>
            <person name="Mu X."/>
            <person name="Myers E."/>
            <person name="Negre B."/>
            <person name="Newfeld S."/>
            <person name="Nielsen R."/>
            <person name="Noor M.A."/>
            <person name="O'Grady P."/>
            <person name="Pachter L."/>
            <person name="Papaceit M."/>
            <person name="Parisi M.J."/>
            <person name="Parisi M."/>
            <person name="Parts L."/>
            <person name="Pedersen J.S."/>
            <person name="Pesole G."/>
            <person name="Phillippy A.M."/>
            <person name="Ponting C.P."/>
            <person name="Pop M."/>
            <person name="Porcelli D."/>
            <person name="Powell J.R."/>
            <person name="Prohaska S."/>
            <person name="Pruitt K."/>
            <person name="Puig M."/>
            <person name="Quesneville H."/>
            <person name="Ram K.R."/>
            <person name="Rand D."/>
            <person name="Rasmussen M.D."/>
            <person name="Reed L.K."/>
            <person name="Reenan R."/>
            <person name="Reily A."/>
            <person name="Remington K.A."/>
            <person name="Rieger T.T."/>
            <person name="Ritchie M.G."/>
            <person name="Robin C."/>
            <person name="Rogers Y.H."/>
            <person name="Rohde C."/>
            <person name="Rozas J."/>
            <person name="Rubenfield M.J."/>
            <person name="Ruiz A."/>
            <person name="Russo S."/>
            <person name="Salzberg S.L."/>
            <person name="Sanchez-Gracia A."/>
            <person name="Saranga D.J."/>
            <person name="Sato H."/>
            <person name="Schaeffer S.W."/>
            <person name="Schatz M.C."/>
            <person name="Schlenke T."/>
            <person name="Schwartz R."/>
            <person name="Segarra C."/>
            <person name="Singh R.S."/>
            <person name="Sirot L."/>
            <person name="Sirota M."/>
            <person name="Sisneros N.B."/>
            <person name="Smith C.D."/>
            <person name="Smith T.F."/>
            <person name="Spieth J."/>
            <person name="Stage D.E."/>
            <person name="Stark A."/>
            <person name="Stephan W."/>
            <person name="Strausberg R.L."/>
            <person name="Strempel S."/>
            <person name="Sturgill D."/>
            <person name="Sutton G."/>
            <person name="Sutton G.G."/>
            <person name="Tao W."/>
            <person name="Teichmann S."/>
            <person name="Tobari Y.N."/>
            <person name="Tomimura Y."/>
            <person name="Tsolas J.M."/>
            <person name="Valente V.L."/>
            <person name="Venter E."/>
            <person name="Venter J.C."/>
            <person name="Vicario S."/>
            <person name="Vieira F.G."/>
            <person name="Vilella A.J."/>
            <person name="Villasante A."/>
            <person name="Walenz B."/>
            <person name="Wang J."/>
            <person name="Wasserman M."/>
            <person name="Watts T."/>
            <person name="Wilson D."/>
            <person name="Wilson R.K."/>
            <person name="Wing R.A."/>
            <person name="Wolfner M.F."/>
            <person name="Wong A."/>
            <person name="Wong G.K."/>
            <person name="Wu C.I."/>
            <person name="Wu G."/>
            <person name="Yamamoto D."/>
            <person name="Yang H.P."/>
            <person name="Yang S.P."/>
            <person name="Yorke J.A."/>
            <person name="Yoshida K."/>
            <person name="Zdobnov E."/>
            <person name="Zhang P."/>
            <person name="Zhang Y."/>
            <person name="Zimin A.V."/>
            <person name="Baldwin J."/>
            <person name="Abdouelleil A."/>
            <person name="Abdulkadir J."/>
            <person name="Abebe A."/>
            <person name="Abera B."/>
            <person name="Abreu J."/>
            <person name="Acer S.C."/>
            <person name="Aftuck L."/>
            <person name="Alexander A."/>
            <person name="An P."/>
            <person name="Anderson E."/>
            <person name="Anderson S."/>
            <person name="Arachi H."/>
            <person name="Azer M."/>
            <person name="Bachantsang P."/>
            <person name="Barry A."/>
            <person name="Bayul T."/>
            <person name="Berlin A."/>
            <person name="Bessette D."/>
            <person name="Bloom T."/>
            <person name="Blye J."/>
            <person name="Boguslavskiy L."/>
            <person name="Bonnet C."/>
            <person name="Boukhgalter B."/>
            <person name="Bourzgui I."/>
            <person name="Brown A."/>
            <person name="Cahill P."/>
            <person name="Channer S."/>
            <person name="Cheshatsang Y."/>
            <person name="Chuda L."/>
            <person name="Citroen M."/>
            <person name="Collymore A."/>
            <person name="Cooke P."/>
            <person name="Costello M."/>
            <person name="D'Aco K."/>
            <person name="Daza R."/>
            <person name="De Haan G."/>
            <person name="DeGray S."/>
            <person name="DeMaso C."/>
            <person name="Dhargay N."/>
            <person name="Dooley K."/>
            <person name="Dooley E."/>
            <person name="Doricent M."/>
            <person name="Dorje P."/>
            <person name="Dorjee K."/>
            <person name="Dupes A."/>
            <person name="Elong R."/>
            <person name="Falk J."/>
            <person name="Farina A."/>
            <person name="Faro S."/>
            <person name="Ferguson D."/>
            <person name="Fisher S."/>
            <person name="Foley C.D."/>
            <person name="Franke A."/>
            <person name="Friedrich D."/>
            <person name="Gadbois L."/>
            <person name="Gearin G."/>
            <person name="Gearin C.R."/>
            <person name="Giannoukos G."/>
            <person name="Goode T."/>
            <person name="Graham J."/>
            <person name="Grandbois E."/>
            <person name="Grewal S."/>
            <person name="Gyaltsen K."/>
            <person name="Hafez N."/>
            <person name="Hagos B."/>
            <person name="Hall J."/>
            <person name="Henson C."/>
            <person name="Hollinger A."/>
            <person name="Honan T."/>
            <person name="Huard M.D."/>
            <person name="Hughes L."/>
            <person name="Hurhula B."/>
            <person name="Husby M.E."/>
            <person name="Kamat A."/>
            <person name="Kanga B."/>
            <person name="Kashin S."/>
            <person name="Khazanovich D."/>
            <person name="Kisner P."/>
            <person name="Lance K."/>
            <person name="Lara M."/>
            <person name="Lee W."/>
            <person name="Lennon N."/>
            <person name="Letendre F."/>
            <person name="LeVine R."/>
            <person name="Lipovsky A."/>
            <person name="Liu X."/>
            <person name="Liu J."/>
            <person name="Liu S."/>
            <person name="Lokyitsang T."/>
            <person name="Lokyitsang Y."/>
            <person name="Lubonja R."/>
            <person name="Lui A."/>
            <person name="MacDonald P."/>
            <person name="Magnisalis V."/>
            <person name="Maru K."/>
            <person name="Matthews C."/>
            <person name="McCusker W."/>
            <person name="McDonough S."/>
            <person name="Mehta T."/>
            <person name="Meldrim J."/>
            <person name="Meneus L."/>
            <person name="Mihai O."/>
            <person name="Mihalev A."/>
            <person name="Mihova T."/>
            <person name="Mittelman R."/>
            <person name="Mlenga V."/>
            <person name="Montmayeur A."/>
            <person name="Mulrain L."/>
            <person name="Navidi A."/>
            <person name="Naylor J."/>
            <person name="Negash T."/>
            <person name="Nguyen T."/>
            <person name="Nguyen N."/>
            <person name="Nicol R."/>
            <person name="Norbu C."/>
            <person name="Norbu N."/>
            <person name="Novod N."/>
            <person name="O'Neill B."/>
            <person name="Osman S."/>
            <person name="Markiewicz E."/>
            <person name="Oyono O.L."/>
            <person name="Patti C."/>
            <person name="Phunkhang P."/>
            <person name="Pierre F."/>
            <person name="Priest M."/>
            <person name="Raghuraman S."/>
            <person name="Rege F."/>
            <person name="Reyes R."/>
            <person name="Rise C."/>
            <person name="Rogov P."/>
            <person name="Ross K."/>
            <person name="Ryan E."/>
            <person name="Settipalli S."/>
            <person name="Shea T."/>
            <person name="Sherpa N."/>
            <person name="Shi L."/>
            <person name="Shih D."/>
            <person name="Sparrow T."/>
            <person name="Spaulding J."/>
            <person name="Stalker J."/>
            <person name="Stange-Thomann N."/>
            <person name="Stavropoulos S."/>
            <person name="Stone C."/>
            <person name="Strader C."/>
            <person name="Tesfaye S."/>
            <person name="Thomson T."/>
            <person name="Thoulutsang Y."/>
            <person name="Thoulutsang D."/>
            <person name="Topham K."/>
            <person name="Topping I."/>
            <person name="Tsamla T."/>
            <person name="Vassiliev H."/>
            <person name="Vo A."/>
            <person name="Wangchuk T."/>
            <person name="Wangdi T."/>
            <person name="Weiand M."/>
            <person name="Wilkinson J."/>
            <person name="Wilson A."/>
            <person name="Yadav S."/>
            <person name="Young G."/>
            <person name="Yu Q."/>
            <person name="Zembek L."/>
            <person name="Zhong D."/>
            <person name="Zimmer A."/>
            <person name="Zwirko Z."/>
            <person name="Jaffe D.B."/>
            <person name="Alvarez P."/>
            <person name="Brockman W."/>
            <person name="Butler J."/>
            <person name="Chin C."/>
            <person name="Gnerre S."/>
            <person name="Grabherr M."/>
            <person name="Kleber M."/>
            <person name="Mauceli E."/>
            <person name="MacCallum I."/>
        </authorList>
    </citation>
    <scope>NUCLEOTIDE SEQUENCE [LARGE SCALE GENOMIC DNA]</scope>
    <source>
        <strain evidence="3">Tai18E2 / Tucson 14021-0261.01</strain>
    </source>
</reference>
<dbReference type="InterPro" id="IPR010512">
    <property type="entry name" value="DUF1091"/>
</dbReference>
<dbReference type="OrthoDB" id="7834078at2759"/>
<evidence type="ECO:0000313" key="2">
    <source>
        <dbReference type="EMBL" id="KRJ98038.1"/>
    </source>
</evidence>
<sequence length="124" mass="14628">MTKCRWTWMLLLGVVLFGFGVKIQVLKNGYKPFLYNFTTNACEYLKTNRNPLVRFFHEMIADYSNLNHSCPYNHDIIVEKLPITFVNHRVSVVLPVPEGDYLVHSVYMIRGKPRLELKVFCRIF</sequence>
<dbReference type="EMBL" id="CM000157">
    <property type="protein sequence ID" value="KRJ98038.1"/>
    <property type="molecule type" value="Genomic_DNA"/>
</dbReference>